<organism evidence="8 9">
    <name type="scientific">Ligilactobacillus acidipiscis</name>
    <dbReference type="NCBI Taxonomy" id="89059"/>
    <lineage>
        <taxon>Bacteria</taxon>
        <taxon>Bacillati</taxon>
        <taxon>Bacillota</taxon>
        <taxon>Bacilli</taxon>
        <taxon>Lactobacillales</taxon>
        <taxon>Lactobacillaceae</taxon>
        <taxon>Ligilactobacillus</taxon>
    </lineage>
</organism>
<dbReference type="Pfam" id="PF00005">
    <property type="entry name" value="ABC_tran"/>
    <property type="match status" value="1"/>
</dbReference>
<dbReference type="InterPro" id="IPR047641">
    <property type="entry name" value="ABC_transpr_MalK/UgpC-like"/>
</dbReference>
<evidence type="ECO:0000256" key="5">
    <source>
        <dbReference type="ARBA" id="ARBA00022967"/>
    </source>
</evidence>
<keyword evidence="1" id="KW-0813">Transport</keyword>
<dbReference type="InterPro" id="IPR013611">
    <property type="entry name" value="Transp-assoc_OB_typ2"/>
</dbReference>
<keyword evidence="5" id="KW-1278">Translocase</keyword>
<dbReference type="PROSITE" id="PS00211">
    <property type="entry name" value="ABC_TRANSPORTER_1"/>
    <property type="match status" value="1"/>
</dbReference>
<dbReference type="InterPro" id="IPR027417">
    <property type="entry name" value="P-loop_NTPase"/>
</dbReference>
<dbReference type="SMART" id="SM00382">
    <property type="entry name" value="AAA"/>
    <property type="match status" value="1"/>
</dbReference>
<dbReference type="GO" id="GO:0005524">
    <property type="term" value="F:ATP binding"/>
    <property type="evidence" value="ECO:0007669"/>
    <property type="project" value="UniProtKB-KW"/>
</dbReference>
<keyword evidence="3" id="KW-0547">Nucleotide-binding</keyword>
<dbReference type="InterPro" id="IPR003593">
    <property type="entry name" value="AAA+_ATPase"/>
</dbReference>
<dbReference type="Gene3D" id="2.40.50.100">
    <property type="match status" value="1"/>
</dbReference>
<dbReference type="InterPro" id="IPR003439">
    <property type="entry name" value="ABC_transporter-like_ATP-bd"/>
</dbReference>
<protein>
    <submittedName>
        <fullName evidence="8">ATP-binding cassette domain-containing protein</fullName>
    </submittedName>
</protein>
<dbReference type="Gene3D" id="3.40.50.300">
    <property type="entry name" value="P-loop containing nucleotide triphosphate hydrolases"/>
    <property type="match status" value="1"/>
</dbReference>
<keyword evidence="2" id="KW-1003">Cell membrane</keyword>
<dbReference type="GO" id="GO:0140359">
    <property type="term" value="F:ABC-type transporter activity"/>
    <property type="evidence" value="ECO:0007669"/>
    <property type="project" value="UniProtKB-ARBA"/>
</dbReference>
<dbReference type="AlphaFoldDB" id="A0A921F6A8"/>
<dbReference type="GO" id="GO:0055052">
    <property type="term" value="C:ATP-binding cassette (ABC) transporter complex, substrate-binding subunit-containing"/>
    <property type="evidence" value="ECO:0007669"/>
    <property type="project" value="TreeGrafter"/>
</dbReference>
<evidence type="ECO:0000256" key="6">
    <source>
        <dbReference type="ARBA" id="ARBA00023136"/>
    </source>
</evidence>
<keyword evidence="6" id="KW-0472">Membrane</keyword>
<dbReference type="Pfam" id="PF08402">
    <property type="entry name" value="TOBE_2"/>
    <property type="match status" value="1"/>
</dbReference>
<evidence type="ECO:0000256" key="4">
    <source>
        <dbReference type="ARBA" id="ARBA00022840"/>
    </source>
</evidence>
<gene>
    <name evidence="8" type="ORF">K8V00_00745</name>
</gene>
<keyword evidence="4 8" id="KW-0067">ATP-binding</keyword>
<feature type="domain" description="ABC transporter" evidence="7">
    <location>
        <begin position="3"/>
        <end position="234"/>
    </location>
</feature>
<dbReference type="GO" id="GO:0016887">
    <property type="term" value="F:ATP hydrolysis activity"/>
    <property type="evidence" value="ECO:0007669"/>
    <property type="project" value="InterPro"/>
</dbReference>
<dbReference type="InterPro" id="IPR008995">
    <property type="entry name" value="Mo/tungstate-bd_C_term_dom"/>
</dbReference>
<evidence type="ECO:0000256" key="3">
    <source>
        <dbReference type="ARBA" id="ARBA00022741"/>
    </source>
</evidence>
<dbReference type="FunFam" id="3.40.50.300:FF:000042">
    <property type="entry name" value="Maltose/maltodextrin ABC transporter, ATP-binding protein"/>
    <property type="match status" value="1"/>
</dbReference>
<dbReference type="SUPFAM" id="SSF50331">
    <property type="entry name" value="MOP-like"/>
    <property type="match status" value="1"/>
</dbReference>
<comment type="caution">
    <text evidence="8">The sequence shown here is derived from an EMBL/GenBank/DDBJ whole genome shotgun (WGS) entry which is preliminary data.</text>
</comment>
<accession>A0A921F6A8</accession>
<evidence type="ECO:0000256" key="2">
    <source>
        <dbReference type="ARBA" id="ARBA00022475"/>
    </source>
</evidence>
<evidence type="ECO:0000256" key="1">
    <source>
        <dbReference type="ARBA" id="ARBA00022448"/>
    </source>
</evidence>
<dbReference type="PANTHER" id="PTHR43875:SF15">
    <property type="entry name" value="TREHALOSE IMPORT ATP-BINDING PROTEIN SUGC"/>
    <property type="match status" value="1"/>
</dbReference>
<evidence type="ECO:0000313" key="9">
    <source>
        <dbReference type="Proteomes" id="UP000707535"/>
    </source>
</evidence>
<evidence type="ECO:0000259" key="7">
    <source>
        <dbReference type="PROSITE" id="PS50893"/>
    </source>
</evidence>
<reference evidence="8" key="2">
    <citation type="submission" date="2021-09" db="EMBL/GenBank/DDBJ databases">
        <authorList>
            <person name="Gilroy R."/>
        </authorList>
    </citation>
    <scope>NUCLEOTIDE SEQUENCE</scope>
    <source>
        <strain evidence="8">CHK174-6876</strain>
    </source>
</reference>
<dbReference type="SUPFAM" id="SSF52540">
    <property type="entry name" value="P-loop containing nucleoside triphosphate hydrolases"/>
    <property type="match status" value="1"/>
</dbReference>
<reference evidence="8" key="1">
    <citation type="journal article" date="2021" name="PeerJ">
        <title>Extensive microbial diversity within the chicken gut microbiome revealed by metagenomics and culture.</title>
        <authorList>
            <person name="Gilroy R."/>
            <person name="Ravi A."/>
            <person name="Getino M."/>
            <person name="Pursley I."/>
            <person name="Horton D.L."/>
            <person name="Alikhan N.F."/>
            <person name="Baker D."/>
            <person name="Gharbi K."/>
            <person name="Hall N."/>
            <person name="Watson M."/>
            <person name="Adriaenssens E.M."/>
            <person name="Foster-Nyarko E."/>
            <person name="Jarju S."/>
            <person name="Secka A."/>
            <person name="Antonio M."/>
            <person name="Oren A."/>
            <person name="Chaudhuri R.R."/>
            <person name="La Ragione R."/>
            <person name="Hildebrand F."/>
            <person name="Pallen M.J."/>
        </authorList>
    </citation>
    <scope>NUCLEOTIDE SEQUENCE</scope>
    <source>
        <strain evidence="8">CHK174-6876</strain>
    </source>
</reference>
<name>A0A921F6A8_9LACO</name>
<dbReference type="Proteomes" id="UP000707535">
    <property type="component" value="Unassembled WGS sequence"/>
</dbReference>
<dbReference type="PROSITE" id="PS50893">
    <property type="entry name" value="ABC_TRANSPORTER_2"/>
    <property type="match status" value="1"/>
</dbReference>
<evidence type="ECO:0000313" key="8">
    <source>
        <dbReference type="EMBL" id="HJE96121.1"/>
    </source>
</evidence>
<dbReference type="EMBL" id="DYXG01000009">
    <property type="protein sequence ID" value="HJE96121.1"/>
    <property type="molecule type" value="Genomic_DNA"/>
</dbReference>
<sequence length="351" mass="38942">MSIELNSVSKEFTVGEPILNQVTATIQTGEFFVIVGPSGCGKSTLLRMIAGLSDITDGQIQISGQVVNELPPKERQLSMVFQNYALYPFLSVWDNVAFGLKARKLEANEIKQRVTDALKMVNLTDFSKRKPRELSGGQQQRVALARAVASDTKICLMDEPLSNLDAQLRVKMRQEISNLQRKLGLTLIYVTHDQVEAMTMADHIMVLNQHQVQQIGTPAEIYRKPANEFVASFFGTPQINILPLKDHFAGPLADNIPDENIVKVGVRPDETILVHADSTHADAFVKSCEFLGNETIVYALMNDGTRIQVVLKGEQIFQANEPVMVKYSGDKLFFDKKGKRIELPKGAVANA</sequence>
<dbReference type="PANTHER" id="PTHR43875">
    <property type="entry name" value="MALTODEXTRIN IMPORT ATP-BINDING PROTEIN MSMX"/>
    <property type="match status" value="1"/>
</dbReference>
<dbReference type="InterPro" id="IPR017871">
    <property type="entry name" value="ABC_transporter-like_CS"/>
</dbReference>
<proteinExistence type="predicted"/>